<evidence type="ECO:0000256" key="4">
    <source>
        <dbReference type="PROSITE-ProRule" id="PRU01161"/>
    </source>
</evidence>
<keyword evidence="1 4" id="KW-0378">Hydrolase</keyword>
<protein>
    <submittedName>
        <fullName evidence="6">Patatin-like phospholipase family protein</fullName>
    </submittedName>
</protein>
<dbReference type="InterPro" id="IPR016035">
    <property type="entry name" value="Acyl_Trfase/lysoPLipase"/>
</dbReference>
<dbReference type="Pfam" id="PF01734">
    <property type="entry name" value="Patatin"/>
    <property type="match status" value="1"/>
</dbReference>
<name>A0A926NYK4_9HYPH</name>
<dbReference type="GO" id="GO:0016787">
    <property type="term" value="F:hydrolase activity"/>
    <property type="evidence" value="ECO:0007669"/>
    <property type="project" value="UniProtKB-UniRule"/>
</dbReference>
<proteinExistence type="predicted"/>
<feature type="domain" description="PNPLA" evidence="5">
    <location>
        <begin position="8"/>
        <end position="180"/>
    </location>
</feature>
<evidence type="ECO:0000256" key="1">
    <source>
        <dbReference type="ARBA" id="ARBA00022801"/>
    </source>
</evidence>
<dbReference type="AlphaFoldDB" id="A0A926NYK4"/>
<sequence>MTQPRIGLALGGGGARGISHIPVLEAFDDLGIRPYAITGSSIGAIMGAAYASGLAGADIRRIALQTFADRNTVLSHLWKLRPKRFVEVFNGNLVTFDPLKVLDVFLGDYLPGTFEDLAIPLNVMATDFYGCSEVVIGSGPLLPAIAASIAIPAVFKPVERQGRILIDGGVINPLPFDRLPAECDIVVAVDVVGAPVRQPGRDVPTSMESIFGTSQILMQSITAGKLQQQRPDILVQPEHDNVRVLDFLKTKDILERTAPLRGHLSAQLQELILHSFTNENTEISQL</sequence>
<reference evidence="6" key="1">
    <citation type="submission" date="2020-05" db="EMBL/GenBank/DDBJ databases">
        <title>Identification of trans-AT polyketide cluster in two marine bacteria, producers of a novel glutaramide-containing polyketide sesbanimide D and analogs.</title>
        <authorList>
            <person name="Kacar D."/>
            <person name="Rodriguez P."/>
            <person name="Canedo L."/>
            <person name="Gonzalez E."/>
            <person name="Galan B."/>
            <person name="De La Calle F."/>
            <person name="Garcia J.L."/>
        </authorList>
    </citation>
    <scope>NUCLEOTIDE SEQUENCE</scope>
    <source>
        <strain evidence="6">PHM038</strain>
    </source>
</reference>
<evidence type="ECO:0000256" key="2">
    <source>
        <dbReference type="ARBA" id="ARBA00022963"/>
    </source>
</evidence>
<feature type="short sequence motif" description="GXSXG" evidence="4">
    <location>
        <begin position="39"/>
        <end position="43"/>
    </location>
</feature>
<organism evidence="6 7">
    <name type="scientific">Roseibium aggregatum</name>
    <dbReference type="NCBI Taxonomy" id="187304"/>
    <lineage>
        <taxon>Bacteria</taxon>
        <taxon>Pseudomonadati</taxon>
        <taxon>Pseudomonadota</taxon>
        <taxon>Alphaproteobacteria</taxon>
        <taxon>Hyphomicrobiales</taxon>
        <taxon>Stappiaceae</taxon>
        <taxon>Roseibium</taxon>
    </lineage>
</organism>
<feature type="active site" description="Nucleophile" evidence="4">
    <location>
        <position position="41"/>
    </location>
</feature>
<dbReference type="Proteomes" id="UP000598467">
    <property type="component" value="Unassembled WGS sequence"/>
</dbReference>
<accession>A0A926NYK4</accession>
<dbReference type="GO" id="GO:0016042">
    <property type="term" value="P:lipid catabolic process"/>
    <property type="evidence" value="ECO:0007669"/>
    <property type="project" value="UniProtKB-UniRule"/>
</dbReference>
<dbReference type="Gene3D" id="3.40.1090.10">
    <property type="entry name" value="Cytosolic phospholipase A2 catalytic domain"/>
    <property type="match status" value="2"/>
</dbReference>
<evidence type="ECO:0000259" key="5">
    <source>
        <dbReference type="PROSITE" id="PS51635"/>
    </source>
</evidence>
<dbReference type="PROSITE" id="PS51635">
    <property type="entry name" value="PNPLA"/>
    <property type="match status" value="1"/>
</dbReference>
<dbReference type="RefSeq" id="WP_190290769.1">
    <property type="nucleotide sequence ID" value="NZ_JABFCZ010000007.1"/>
</dbReference>
<evidence type="ECO:0000256" key="3">
    <source>
        <dbReference type="ARBA" id="ARBA00023098"/>
    </source>
</evidence>
<gene>
    <name evidence="6" type="ORF">HK439_07460</name>
</gene>
<evidence type="ECO:0000313" key="6">
    <source>
        <dbReference type="EMBL" id="MBD1546093.1"/>
    </source>
</evidence>
<dbReference type="SUPFAM" id="SSF52151">
    <property type="entry name" value="FabD/lysophospholipase-like"/>
    <property type="match status" value="1"/>
</dbReference>
<feature type="active site" description="Proton acceptor" evidence="4">
    <location>
        <position position="167"/>
    </location>
</feature>
<dbReference type="InterPro" id="IPR050301">
    <property type="entry name" value="NTE"/>
</dbReference>
<keyword evidence="2 4" id="KW-0442">Lipid degradation</keyword>
<keyword evidence="3 4" id="KW-0443">Lipid metabolism</keyword>
<dbReference type="PANTHER" id="PTHR14226">
    <property type="entry name" value="NEUROPATHY TARGET ESTERASE/SWISS CHEESE D.MELANOGASTER"/>
    <property type="match status" value="1"/>
</dbReference>
<comment type="caution">
    <text evidence="6">The sequence shown here is derived from an EMBL/GenBank/DDBJ whole genome shotgun (WGS) entry which is preliminary data.</text>
</comment>
<feature type="short sequence motif" description="DGA/G" evidence="4">
    <location>
        <begin position="167"/>
        <end position="169"/>
    </location>
</feature>
<dbReference type="PANTHER" id="PTHR14226:SF29">
    <property type="entry name" value="NEUROPATHY TARGET ESTERASE SWS"/>
    <property type="match status" value="1"/>
</dbReference>
<dbReference type="InterPro" id="IPR002641">
    <property type="entry name" value="PNPLA_dom"/>
</dbReference>
<evidence type="ECO:0000313" key="7">
    <source>
        <dbReference type="Proteomes" id="UP000598467"/>
    </source>
</evidence>
<feature type="short sequence motif" description="GXGXXG" evidence="4">
    <location>
        <begin position="12"/>
        <end position="17"/>
    </location>
</feature>
<dbReference type="EMBL" id="JABFCZ010000007">
    <property type="protein sequence ID" value="MBD1546093.1"/>
    <property type="molecule type" value="Genomic_DNA"/>
</dbReference>